<name>A0AA42B990_9BACT</name>
<dbReference type="RefSeq" id="WP_284055955.1">
    <property type="nucleotide sequence ID" value="NZ_JAMSLR010000002.1"/>
</dbReference>
<protein>
    <recommendedName>
        <fullName evidence="3">Nucleotidyltransferase</fullName>
    </recommendedName>
</protein>
<accession>A0AA42B990</accession>
<evidence type="ECO:0000313" key="1">
    <source>
        <dbReference type="EMBL" id="MCM8748171.1"/>
    </source>
</evidence>
<organism evidence="1 2">
    <name type="scientific">Thermalbibacter longus</name>
    <dbReference type="NCBI Taxonomy" id="2951981"/>
    <lineage>
        <taxon>Bacteria</taxon>
        <taxon>Pseudomonadati</taxon>
        <taxon>Thermomicrobiota</taxon>
        <taxon>Thermomicrobia</taxon>
        <taxon>Thermomicrobiales</taxon>
        <taxon>Thermomicrobiaceae</taxon>
        <taxon>Thermalbibacter</taxon>
    </lineage>
</organism>
<reference evidence="1" key="1">
    <citation type="submission" date="2022-06" db="EMBL/GenBank/DDBJ databases">
        <title>CFH 74404 Thermomicrobiaceae sp.</title>
        <authorList>
            <person name="Ming H."/>
            <person name="Li W.-J."/>
            <person name="Zhao Z."/>
        </authorList>
    </citation>
    <scope>NUCLEOTIDE SEQUENCE</scope>
    <source>
        <strain evidence="1">CFH 74404</strain>
    </source>
</reference>
<dbReference type="EMBL" id="JAMSLR010000002">
    <property type="protein sequence ID" value="MCM8748171.1"/>
    <property type="molecule type" value="Genomic_DNA"/>
</dbReference>
<gene>
    <name evidence="1" type="ORF">NET02_03350</name>
</gene>
<keyword evidence="2" id="KW-1185">Reference proteome</keyword>
<comment type="caution">
    <text evidence="1">The sequence shown here is derived from an EMBL/GenBank/DDBJ whole genome shotgun (WGS) entry which is preliminary data.</text>
</comment>
<proteinExistence type="predicted"/>
<dbReference type="AlphaFoldDB" id="A0AA42B990"/>
<evidence type="ECO:0008006" key="3">
    <source>
        <dbReference type="Google" id="ProtNLM"/>
    </source>
</evidence>
<sequence length="258" mass="30241">MEQAVRRGTSMQPLEDVREEVQRILAAAEERDIILRALGGVAVYFHCPSARHRALQRTYRDADLAGLSAQKRAIEALFADLGYLADREFNALHGHQRLYFWDPVNQRQIDVFLDMLRMSHTLDLRDRLTLDRLTVSLADLLLSKLQIWEINEKDLTDIVALVHDHPFGRGNDETIDLDRLLDVLTSDWGWYRTARENVERTKAFLAHHDLAAEFDVVERLDQFWRQVEAAPKSRAWKMRAVIGERKRWYELPEEVRRD</sequence>
<dbReference type="Proteomes" id="UP001165306">
    <property type="component" value="Unassembled WGS sequence"/>
</dbReference>
<evidence type="ECO:0000313" key="2">
    <source>
        <dbReference type="Proteomes" id="UP001165306"/>
    </source>
</evidence>